<dbReference type="KEGG" id="ptkz:JDV02_009099"/>
<name>A0A9Q8VF43_9HYPO</name>
<feature type="transmembrane region" description="Helical" evidence="1">
    <location>
        <begin position="183"/>
        <end position="207"/>
    </location>
</feature>
<feature type="transmembrane region" description="Helical" evidence="1">
    <location>
        <begin position="128"/>
        <end position="147"/>
    </location>
</feature>
<reference evidence="2" key="1">
    <citation type="submission" date="2021-11" db="EMBL/GenBank/DDBJ databases">
        <title>Purpureocillium_takamizusanense_genome.</title>
        <authorList>
            <person name="Nguyen N.-H."/>
        </authorList>
    </citation>
    <scope>NUCLEOTIDE SEQUENCE</scope>
    <source>
        <strain evidence="2">PT3</strain>
    </source>
</reference>
<dbReference type="AlphaFoldDB" id="A0A9Q8VF43"/>
<dbReference type="Proteomes" id="UP000829364">
    <property type="component" value="Chromosome 9"/>
</dbReference>
<keyword evidence="1" id="KW-0472">Membrane</keyword>
<dbReference type="RefSeq" id="XP_047846749.1">
    <property type="nucleotide sequence ID" value="XM_047990740.1"/>
</dbReference>
<evidence type="ECO:0000313" key="3">
    <source>
        <dbReference type="Proteomes" id="UP000829364"/>
    </source>
</evidence>
<accession>A0A9Q8VF43</accession>
<keyword evidence="1" id="KW-0812">Transmembrane</keyword>
<proteinExistence type="predicted"/>
<gene>
    <name evidence="2" type="ORF">JDV02_009099</name>
</gene>
<sequence>MNTLIVDVSEKLSANYSAEAVSGPFIEEVQLAINHTFAAYPPEDAAETSEIIEELLKTLKEQLFDAASSAASNLDEVNNSIVEITSKVFTTIMSKYGFEAPEESMEAADDFAGDLTARIHSAILFFEYFFIAAGFSLIILGILGLVNVRTYTLGSWLRFSVHLLLGTGLCLLCLLTTRPDSDWATALAETAWPLPMVALVLLLVISVHHLSRRRERSVDAQKYHFLSKWRKTGASPV</sequence>
<evidence type="ECO:0000256" key="1">
    <source>
        <dbReference type="SAM" id="Phobius"/>
    </source>
</evidence>
<dbReference type="EMBL" id="CP086362">
    <property type="protein sequence ID" value="UNI23268.1"/>
    <property type="molecule type" value="Genomic_DNA"/>
</dbReference>
<feature type="transmembrane region" description="Helical" evidence="1">
    <location>
        <begin position="159"/>
        <end position="177"/>
    </location>
</feature>
<keyword evidence="1" id="KW-1133">Transmembrane helix</keyword>
<protein>
    <submittedName>
        <fullName evidence="2">Uncharacterized protein</fullName>
    </submittedName>
</protein>
<organism evidence="2 3">
    <name type="scientific">Purpureocillium takamizusanense</name>
    <dbReference type="NCBI Taxonomy" id="2060973"/>
    <lineage>
        <taxon>Eukaryota</taxon>
        <taxon>Fungi</taxon>
        <taxon>Dikarya</taxon>
        <taxon>Ascomycota</taxon>
        <taxon>Pezizomycotina</taxon>
        <taxon>Sordariomycetes</taxon>
        <taxon>Hypocreomycetidae</taxon>
        <taxon>Hypocreales</taxon>
        <taxon>Ophiocordycipitaceae</taxon>
        <taxon>Purpureocillium</taxon>
    </lineage>
</organism>
<keyword evidence="3" id="KW-1185">Reference proteome</keyword>
<evidence type="ECO:0000313" key="2">
    <source>
        <dbReference type="EMBL" id="UNI23268.1"/>
    </source>
</evidence>
<dbReference type="GeneID" id="72071044"/>